<gene>
    <name evidence="2" type="ORF">RhiirA5_150973</name>
</gene>
<feature type="transmembrane region" description="Helical" evidence="1">
    <location>
        <begin position="30"/>
        <end position="47"/>
    </location>
</feature>
<reference evidence="2 3" key="1">
    <citation type="submission" date="2016-04" db="EMBL/GenBank/DDBJ databases">
        <title>Genome analyses suggest a sexual origin of heterokaryosis in a supposedly ancient asexual fungus.</title>
        <authorList>
            <person name="Ropars J."/>
            <person name="Sedzielewska K."/>
            <person name="Noel J."/>
            <person name="Charron P."/>
            <person name="Farinelli L."/>
            <person name="Marton T."/>
            <person name="Kruger M."/>
            <person name="Pelin A."/>
            <person name="Brachmann A."/>
            <person name="Corradi N."/>
        </authorList>
    </citation>
    <scope>NUCLEOTIDE SEQUENCE [LARGE SCALE GENOMIC DNA]</scope>
    <source>
        <strain evidence="2 3">A5</strain>
    </source>
</reference>
<keyword evidence="1" id="KW-1133">Transmembrane helix</keyword>
<keyword evidence="1" id="KW-0472">Membrane</keyword>
<protein>
    <submittedName>
        <fullName evidence="2">Uncharacterized protein</fullName>
    </submittedName>
</protein>
<sequence length="86" mass="10343">MNRTRIIIIMVLVHRVTITTIIIISGQPQLLYSIPILPYLGLIQEINKIMANRTKMKILWNWIMILINNVDYIMQFFFIFLQLFIY</sequence>
<keyword evidence="1" id="KW-0812">Transmembrane</keyword>
<organism evidence="2 3">
    <name type="scientific">Rhizophagus irregularis</name>
    <dbReference type="NCBI Taxonomy" id="588596"/>
    <lineage>
        <taxon>Eukaryota</taxon>
        <taxon>Fungi</taxon>
        <taxon>Fungi incertae sedis</taxon>
        <taxon>Mucoromycota</taxon>
        <taxon>Glomeromycotina</taxon>
        <taxon>Glomeromycetes</taxon>
        <taxon>Glomerales</taxon>
        <taxon>Glomeraceae</taxon>
        <taxon>Rhizophagus</taxon>
    </lineage>
</organism>
<feature type="transmembrane region" description="Helical" evidence="1">
    <location>
        <begin position="59"/>
        <end position="85"/>
    </location>
</feature>
<evidence type="ECO:0000256" key="1">
    <source>
        <dbReference type="SAM" id="Phobius"/>
    </source>
</evidence>
<comment type="caution">
    <text evidence="2">The sequence shown here is derived from an EMBL/GenBank/DDBJ whole genome shotgun (WGS) entry which is preliminary data.</text>
</comment>
<evidence type="ECO:0000313" key="3">
    <source>
        <dbReference type="Proteomes" id="UP000232722"/>
    </source>
</evidence>
<reference evidence="2 3" key="2">
    <citation type="submission" date="2017-09" db="EMBL/GenBank/DDBJ databases">
        <title>Extensive intraspecific genome diversity in a model arbuscular mycorrhizal fungus.</title>
        <authorList>
            <person name="Chen E.C."/>
            <person name="Morin E."/>
            <person name="Beaudet D."/>
            <person name="Noel J."/>
            <person name="Ndikumana S."/>
            <person name="Charron P."/>
            <person name="St-Onge C."/>
            <person name="Giorgi J."/>
            <person name="Grigoriev I.V."/>
            <person name="Roux C."/>
            <person name="Martin F.M."/>
            <person name="Corradi N."/>
        </authorList>
    </citation>
    <scope>NUCLEOTIDE SEQUENCE [LARGE SCALE GENOMIC DNA]</scope>
    <source>
        <strain evidence="2 3">A5</strain>
    </source>
</reference>
<dbReference type="AlphaFoldDB" id="A0A2N0QBU7"/>
<proteinExistence type="predicted"/>
<accession>A0A2N0QBU7</accession>
<dbReference type="Proteomes" id="UP000232722">
    <property type="component" value="Unassembled WGS sequence"/>
</dbReference>
<dbReference type="EMBL" id="LLXJ01000043">
    <property type="protein sequence ID" value="PKC16529.1"/>
    <property type="molecule type" value="Genomic_DNA"/>
</dbReference>
<name>A0A2N0QBU7_9GLOM</name>
<evidence type="ECO:0000313" key="2">
    <source>
        <dbReference type="EMBL" id="PKC16529.1"/>
    </source>
</evidence>